<dbReference type="GO" id="GO:0016020">
    <property type="term" value="C:membrane"/>
    <property type="evidence" value="ECO:0007669"/>
    <property type="project" value="InterPro"/>
</dbReference>
<feature type="domain" description="Flavinylation-associated cytochrome" evidence="2">
    <location>
        <begin position="70"/>
        <end position="129"/>
    </location>
</feature>
<feature type="transmembrane region" description="Helical" evidence="1">
    <location>
        <begin position="154"/>
        <end position="172"/>
    </location>
</feature>
<gene>
    <name evidence="3" type="ORF">H9968_09255</name>
</gene>
<dbReference type="SUPFAM" id="SSF81342">
    <property type="entry name" value="Transmembrane di-heme cytochromes"/>
    <property type="match status" value="1"/>
</dbReference>
<evidence type="ECO:0000313" key="4">
    <source>
        <dbReference type="Proteomes" id="UP000824049"/>
    </source>
</evidence>
<comment type="caution">
    <text evidence="3">The sequence shown here is derived from an EMBL/GenBank/DDBJ whole genome shotgun (WGS) entry which is preliminary data.</text>
</comment>
<dbReference type="GO" id="GO:0022904">
    <property type="term" value="P:respiratory electron transport chain"/>
    <property type="evidence" value="ECO:0007669"/>
    <property type="project" value="InterPro"/>
</dbReference>
<evidence type="ECO:0000259" key="2">
    <source>
        <dbReference type="Pfam" id="PF14358"/>
    </source>
</evidence>
<proteinExistence type="predicted"/>
<dbReference type="AlphaFoldDB" id="A0A9D2EMF2"/>
<protein>
    <submittedName>
        <fullName evidence="3">DUF4405 domain-containing protein</fullName>
    </submittedName>
</protein>
<feature type="transmembrane region" description="Helical" evidence="1">
    <location>
        <begin position="69"/>
        <end position="94"/>
    </location>
</feature>
<sequence length="232" mass="26769">MKQRGRMIIDIAMTVMLLCQMAYMLVGEDLHEWVGTAMFVLFIAHHVVNRRWYGNLFKGRYTPFRVMQVIVNVLLLLAMFGLMVSGIIMSRIVFDFLPIEGGTAFARTVHMLASYWGFILMSMHLGMHWGMVMGMVRKLWGENGANQASPSRTVVLRLLAAVILAYGGYAFLKHNIADYLFLRTHFVFFDFEETLLQFFVEYIAMMGLWACVAYYLMKLLQKCAAGRKKQMK</sequence>
<feature type="transmembrane region" description="Helical" evidence="1">
    <location>
        <begin position="7"/>
        <end position="26"/>
    </location>
</feature>
<dbReference type="Proteomes" id="UP000824049">
    <property type="component" value="Unassembled WGS sequence"/>
</dbReference>
<dbReference type="InterPro" id="IPR016174">
    <property type="entry name" value="Di-haem_cyt_TM"/>
</dbReference>
<organism evidence="3 4">
    <name type="scientific">Candidatus Anaerobutyricum stercoris</name>
    <dbReference type="NCBI Taxonomy" id="2838457"/>
    <lineage>
        <taxon>Bacteria</taxon>
        <taxon>Bacillati</taxon>
        <taxon>Bacillota</taxon>
        <taxon>Clostridia</taxon>
        <taxon>Lachnospirales</taxon>
        <taxon>Lachnospiraceae</taxon>
        <taxon>Anaerobutyricum</taxon>
    </lineage>
</organism>
<feature type="transmembrane region" description="Helical" evidence="1">
    <location>
        <begin position="195"/>
        <end position="217"/>
    </location>
</feature>
<reference evidence="3" key="2">
    <citation type="submission" date="2021-04" db="EMBL/GenBank/DDBJ databases">
        <authorList>
            <person name="Gilroy R."/>
        </authorList>
    </citation>
    <scope>NUCLEOTIDE SEQUENCE</scope>
    <source>
        <strain evidence="3">CHK179-28034</strain>
    </source>
</reference>
<evidence type="ECO:0000313" key="3">
    <source>
        <dbReference type="EMBL" id="HIZ40090.1"/>
    </source>
</evidence>
<feature type="transmembrane region" description="Helical" evidence="1">
    <location>
        <begin position="32"/>
        <end position="48"/>
    </location>
</feature>
<reference evidence="3" key="1">
    <citation type="journal article" date="2021" name="PeerJ">
        <title>Extensive microbial diversity within the chicken gut microbiome revealed by metagenomics and culture.</title>
        <authorList>
            <person name="Gilroy R."/>
            <person name="Ravi A."/>
            <person name="Getino M."/>
            <person name="Pursley I."/>
            <person name="Horton D.L."/>
            <person name="Alikhan N.F."/>
            <person name="Baker D."/>
            <person name="Gharbi K."/>
            <person name="Hall N."/>
            <person name="Watson M."/>
            <person name="Adriaenssens E.M."/>
            <person name="Foster-Nyarko E."/>
            <person name="Jarju S."/>
            <person name="Secka A."/>
            <person name="Antonio M."/>
            <person name="Oren A."/>
            <person name="Chaudhuri R.R."/>
            <person name="La Ragione R."/>
            <person name="Hildebrand F."/>
            <person name="Pallen M.J."/>
        </authorList>
    </citation>
    <scope>NUCLEOTIDE SEQUENCE</scope>
    <source>
        <strain evidence="3">CHK179-28034</strain>
    </source>
</reference>
<dbReference type="EMBL" id="DXBR01000085">
    <property type="protein sequence ID" value="HIZ40090.1"/>
    <property type="molecule type" value="Genomic_DNA"/>
</dbReference>
<keyword evidence="1" id="KW-1133">Transmembrane helix</keyword>
<dbReference type="Pfam" id="PF14358">
    <property type="entry name" value="DUF4405"/>
    <property type="match status" value="1"/>
</dbReference>
<evidence type="ECO:0000256" key="1">
    <source>
        <dbReference type="SAM" id="Phobius"/>
    </source>
</evidence>
<keyword evidence="1" id="KW-0812">Transmembrane</keyword>
<accession>A0A9D2EMF2</accession>
<dbReference type="InterPro" id="IPR025517">
    <property type="entry name" value="DUF4405"/>
</dbReference>
<name>A0A9D2EMF2_9FIRM</name>
<feature type="transmembrane region" description="Helical" evidence="1">
    <location>
        <begin position="114"/>
        <end position="133"/>
    </location>
</feature>
<keyword evidence="1" id="KW-0472">Membrane</keyword>